<dbReference type="InterPro" id="IPR036388">
    <property type="entry name" value="WH-like_DNA-bd_sf"/>
</dbReference>
<organism evidence="5 6">
    <name type="scientific">Roseateles asaccharophilus</name>
    <dbReference type="NCBI Taxonomy" id="582607"/>
    <lineage>
        <taxon>Bacteria</taxon>
        <taxon>Pseudomonadati</taxon>
        <taxon>Pseudomonadota</taxon>
        <taxon>Betaproteobacteria</taxon>
        <taxon>Burkholderiales</taxon>
        <taxon>Sphaerotilaceae</taxon>
        <taxon>Roseateles</taxon>
    </lineage>
</organism>
<keyword evidence="3" id="KW-0804">Transcription</keyword>
<evidence type="ECO:0000256" key="2">
    <source>
        <dbReference type="ARBA" id="ARBA00023125"/>
    </source>
</evidence>
<dbReference type="AlphaFoldDB" id="A0A4R6MY79"/>
<evidence type="ECO:0000313" key="5">
    <source>
        <dbReference type="EMBL" id="TDP07550.1"/>
    </source>
</evidence>
<comment type="caution">
    <text evidence="5">The sequence shown here is derived from an EMBL/GenBank/DDBJ whole genome shotgun (WGS) entry which is preliminary data.</text>
</comment>
<dbReference type="OrthoDB" id="9151801at2"/>
<dbReference type="RefSeq" id="WP_133604347.1">
    <property type="nucleotide sequence ID" value="NZ_JAUFPJ010000008.1"/>
</dbReference>
<evidence type="ECO:0000256" key="1">
    <source>
        <dbReference type="ARBA" id="ARBA00023015"/>
    </source>
</evidence>
<dbReference type="Proteomes" id="UP000295357">
    <property type="component" value="Unassembled WGS sequence"/>
</dbReference>
<name>A0A4R6MY79_9BURK</name>
<dbReference type="GO" id="GO:0005829">
    <property type="term" value="C:cytosol"/>
    <property type="evidence" value="ECO:0007669"/>
    <property type="project" value="TreeGrafter"/>
</dbReference>
<dbReference type="InterPro" id="IPR014710">
    <property type="entry name" value="RmlC-like_jellyroll"/>
</dbReference>
<dbReference type="Pfam" id="PF13545">
    <property type="entry name" value="HTH_Crp_2"/>
    <property type="match status" value="1"/>
</dbReference>
<accession>A0A4R6MY79</accession>
<dbReference type="Gene3D" id="2.60.120.10">
    <property type="entry name" value="Jelly Rolls"/>
    <property type="match status" value="1"/>
</dbReference>
<dbReference type="PROSITE" id="PS51063">
    <property type="entry name" value="HTH_CRP_2"/>
    <property type="match status" value="1"/>
</dbReference>
<proteinExistence type="predicted"/>
<dbReference type="SMART" id="SM00419">
    <property type="entry name" value="HTH_CRP"/>
    <property type="match status" value="1"/>
</dbReference>
<feature type="domain" description="HTH crp-type" evidence="4">
    <location>
        <begin position="175"/>
        <end position="241"/>
    </location>
</feature>
<dbReference type="Pfam" id="PF00027">
    <property type="entry name" value="cNMP_binding"/>
    <property type="match status" value="1"/>
</dbReference>
<evidence type="ECO:0000259" key="4">
    <source>
        <dbReference type="PROSITE" id="PS51063"/>
    </source>
</evidence>
<dbReference type="SUPFAM" id="SSF46785">
    <property type="entry name" value="Winged helix' DNA-binding domain"/>
    <property type="match status" value="1"/>
</dbReference>
<reference evidence="5 6" key="1">
    <citation type="submission" date="2019-03" db="EMBL/GenBank/DDBJ databases">
        <title>Genomic Encyclopedia of Type Strains, Phase IV (KMG-IV): sequencing the most valuable type-strain genomes for metagenomic binning, comparative biology and taxonomic classification.</title>
        <authorList>
            <person name="Goeker M."/>
        </authorList>
    </citation>
    <scope>NUCLEOTIDE SEQUENCE [LARGE SCALE GENOMIC DNA]</scope>
    <source>
        <strain evidence="5 6">DSM 25082</strain>
    </source>
</reference>
<keyword evidence="1" id="KW-0805">Transcription regulation</keyword>
<evidence type="ECO:0000313" key="6">
    <source>
        <dbReference type="Proteomes" id="UP000295357"/>
    </source>
</evidence>
<dbReference type="EMBL" id="SNXE01000007">
    <property type="protein sequence ID" value="TDP07550.1"/>
    <property type="molecule type" value="Genomic_DNA"/>
</dbReference>
<dbReference type="GO" id="GO:0003677">
    <property type="term" value="F:DNA binding"/>
    <property type="evidence" value="ECO:0007669"/>
    <property type="project" value="UniProtKB-KW"/>
</dbReference>
<gene>
    <name evidence="5" type="ORF">DFR39_10783</name>
</gene>
<dbReference type="PANTHER" id="PTHR24567:SF74">
    <property type="entry name" value="HTH-TYPE TRANSCRIPTIONAL REGULATOR ARCR"/>
    <property type="match status" value="1"/>
</dbReference>
<keyword evidence="2" id="KW-0238">DNA-binding</keyword>
<dbReference type="PANTHER" id="PTHR24567">
    <property type="entry name" value="CRP FAMILY TRANSCRIPTIONAL REGULATORY PROTEIN"/>
    <property type="match status" value="1"/>
</dbReference>
<dbReference type="InterPro" id="IPR000595">
    <property type="entry name" value="cNMP-bd_dom"/>
</dbReference>
<dbReference type="GO" id="GO:0003700">
    <property type="term" value="F:DNA-binding transcription factor activity"/>
    <property type="evidence" value="ECO:0007669"/>
    <property type="project" value="TreeGrafter"/>
</dbReference>
<sequence length="250" mass="27149">MSSSLQSLHAYAPPVLPPSGLSGLPGIEQGALAERWQTLLGGARPSSEVLAALQLMAEPRDLAAGARVFSRSDAARGLVAVLEGTVGLGQQREDGSFQLERTLRGPAWVDLASAWLMEGHDQDAQALGPVRVVELPLPAMRQLMLRQPQLQERVLVAMAQTVRALSAATHDLMHKDAEKRLVAWLLQQSEGRPQLRLAERKRDIAAQLAITPETLSRMMRQLKEKGLIAVAGYTVQLLDLAGLRDLAREA</sequence>
<dbReference type="InterPro" id="IPR050397">
    <property type="entry name" value="Env_Response_Regulators"/>
</dbReference>
<dbReference type="InterPro" id="IPR036390">
    <property type="entry name" value="WH_DNA-bd_sf"/>
</dbReference>
<dbReference type="CDD" id="cd00038">
    <property type="entry name" value="CAP_ED"/>
    <property type="match status" value="1"/>
</dbReference>
<dbReference type="InterPro" id="IPR012318">
    <property type="entry name" value="HTH_CRP"/>
</dbReference>
<keyword evidence="6" id="KW-1185">Reference proteome</keyword>
<dbReference type="SUPFAM" id="SSF51206">
    <property type="entry name" value="cAMP-binding domain-like"/>
    <property type="match status" value="1"/>
</dbReference>
<dbReference type="Gene3D" id="1.10.10.10">
    <property type="entry name" value="Winged helix-like DNA-binding domain superfamily/Winged helix DNA-binding domain"/>
    <property type="match status" value="1"/>
</dbReference>
<protein>
    <submittedName>
        <fullName evidence="5">CRP-like cAMP-binding protein</fullName>
    </submittedName>
</protein>
<dbReference type="InterPro" id="IPR018490">
    <property type="entry name" value="cNMP-bd_dom_sf"/>
</dbReference>
<evidence type="ECO:0000256" key="3">
    <source>
        <dbReference type="ARBA" id="ARBA00023163"/>
    </source>
</evidence>